<evidence type="ECO:0000313" key="4">
    <source>
        <dbReference type="EMBL" id="RDI33631.1"/>
    </source>
</evidence>
<feature type="chain" id="PRO_5044585198" description="Lipoprotein" evidence="2">
    <location>
        <begin position="17"/>
        <end position="324"/>
    </location>
</feature>
<proteinExistence type="predicted"/>
<dbReference type="Proteomes" id="UP000254958">
    <property type="component" value="Unassembled WGS sequence"/>
</dbReference>
<reference evidence="4 5" key="1">
    <citation type="submission" date="2018-07" db="EMBL/GenBank/DDBJ databases">
        <title>Genomic Encyclopedia of Type Strains, Phase IV (KMG-IV): sequencing the most valuable type-strain genomes for metagenomic binning, comparative biology and taxonomic classification.</title>
        <authorList>
            <person name="Goeker M."/>
        </authorList>
    </citation>
    <scope>NUCLEOTIDE SEQUENCE [LARGE SCALE GENOMIC DNA]</scope>
    <source>
        <strain evidence="4 5">DSM 5603</strain>
    </source>
</reference>
<feature type="signal peptide" evidence="2">
    <location>
        <begin position="1"/>
        <end position="16"/>
    </location>
</feature>
<accession>A0A370FYL8</accession>
<evidence type="ECO:0000313" key="6">
    <source>
        <dbReference type="Proteomes" id="UP000562982"/>
    </source>
</evidence>
<dbReference type="AlphaFoldDB" id="A0A370FYL8"/>
<name>A0A370FYL8_GLULI</name>
<evidence type="ECO:0000256" key="2">
    <source>
        <dbReference type="SAM" id="SignalP"/>
    </source>
</evidence>
<dbReference type="EMBL" id="JABEQI010000018">
    <property type="protein sequence ID" value="MBB2188275.1"/>
    <property type="molecule type" value="Genomic_DNA"/>
</dbReference>
<evidence type="ECO:0000313" key="3">
    <source>
        <dbReference type="EMBL" id="MBB2188275.1"/>
    </source>
</evidence>
<dbReference type="RefSeq" id="WP_114729570.1">
    <property type="nucleotide sequence ID" value="NZ_BJMI01000031.1"/>
</dbReference>
<evidence type="ECO:0008006" key="7">
    <source>
        <dbReference type="Google" id="ProtNLM"/>
    </source>
</evidence>
<keyword evidence="5" id="KW-1185">Reference proteome</keyword>
<organism evidence="4 5">
    <name type="scientific">Gluconacetobacter liquefaciens</name>
    <name type="common">Acetobacter liquefaciens</name>
    <dbReference type="NCBI Taxonomy" id="89584"/>
    <lineage>
        <taxon>Bacteria</taxon>
        <taxon>Pseudomonadati</taxon>
        <taxon>Pseudomonadota</taxon>
        <taxon>Alphaproteobacteria</taxon>
        <taxon>Acetobacterales</taxon>
        <taxon>Acetobacteraceae</taxon>
        <taxon>Gluconacetobacter</taxon>
    </lineage>
</organism>
<feature type="region of interest" description="Disordered" evidence="1">
    <location>
        <begin position="296"/>
        <end position="324"/>
    </location>
</feature>
<dbReference type="EMBL" id="QQAW01000018">
    <property type="protein sequence ID" value="RDI33631.1"/>
    <property type="molecule type" value="Genomic_DNA"/>
</dbReference>
<evidence type="ECO:0000256" key="1">
    <source>
        <dbReference type="SAM" id="MobiDB-lite"/>
    </source>
</evidence>
<reference evidence="3 6" key="2">
    <citation type="submission" date="2020-04" db="EMBL/GenBank/DDBJ databases">
        <title>Description of novel Gluconacetobacter.</title>
        <authorList>
            <person name="Sombolestani A."/>
        </authorList>
    </citation>
    <scope>NUCLEOTIDE SEQUENCE [LARGE SCALE GENOMIC DNA]</scope>
    <source>
        <strain evidence="3 6">LMG 1382</strain>
    </source>
</reference>
<comment type="caution">
    <text evidence="4">The sequence shown here is derived from an EMBL/GenBank/DDBJ whole genome shotgun (WGS) entry which is preliminary data.</text>
</comment>
<dbReference type="Proteomes" id="UP000562982">
    <property type="component" value="Unassembled WGS sequence"/>
</dbReference>
<gene>
    <name evidence="4" type="ORF">C7453_11831</name>
    <name evidence="3" type="ORF">HLH32_18230</name>
</gene>
<keyword evidence="2" id="KW-0732">Signal</keyword>
<dbReference type="OrthoDB" id="8448536at2"/>
<evidence type="ECO:0000313" key="5">
    <source>
        <dbReference type="Proteomes" id="UP000254958"/>
    </source>
</evidence>
<sequence>MICVLPVRRLAGLAGAASLLLLSGCLDVPHPFRDPGQVGRSLARNAPPARLAIPLPAAALLTDAAAREWSRDMAAALLEQTVPAMAQPVRPGDWWLRLGAETRGGMVVPTYSIMTPAGVVRNAGEGVGVPAAAWAAGDVDALRGSAHQLALAIAGALTGIQADQMALDPHSLKHRAARVYFSGVKGAPGDGNVALAQAFVGSLRDAEDAVQDNPRDADFTVSCVVTVSEVIPGGSGHPQQHLQLVWRVVDAQGKESGAATQLHDIDAHSLDGHWGEVALAAAQEAAGGVRQVISRYSGRDNTPLPPPAGTQAGAPSVAKGQRSG</sequence>
<protein>
    <recommendedName>
        <fullName evidence="7">Lipoprotein</fullName>
    </recommendedName>
</protein>